<dbReference type="EMBL" id="JAHLPM010000010">
    <property type="protein sequence ID" value="MBU5438865.1"/>
    <property type="molecule type" value="Genomic_DNA"/>
</dbReference>
<protein>
    <recommendedName>
        <fullName evidence="4">DUF2975 domain-containing protein</fullName>
    </recommendedName>
</protein>
<name>A0ABS6E8V9_9FIRM</name>
<dbReference type="Proteomes" id="UP000749471">
    <property type="component" value="Unassembled WGS sequence"/>
</dbReference>
<keyword evidence="1" id="KW-0472">Membrane</keyword>
<reference evidence="2 3" key="1">
    <citation type="submission" date="2021-06" db="EMBL/GenBank/DDBJ databases">
        <authorList>
            <person name="Sun Q."/>
            <person name="Li D."/>
        </authorList>
    </citation>
    <scope>NUCLEOTIDE SEQUENCE [LARGE SCALE GENOMIC DNA]</scope>
    <source>
        <strain evidence="2 3">MSJ-40</strain>
    </source>
</reference>
<evidence type="ECO:0008006" key="4">
    <source>
        <dbReference type="Google" id="ProtNLM"/>
    </source>
</evidence>
<feature type="transmembrane region" description="Helical" evidence="1">
    <location>
        <begin position="125"/>
        <end position="142"/>
    </location>
</feature>
<comment type="caution">
    <text evidence="2">The sequence shown here is derived from an EMBL/GenBank/DDBJ whole genome shotgun (WGS) entry which is preliminary data.</text>
</comment>
<proteinExistence type="predicted"/>
<keyword evidence="1" id="KW-0812">Transmembrane</keyword>
<keyword evidence="3" id="KW-1185">Reference proteome</keyword>
<organism evidence="2 3">
    <name type="scientific">Tissierella simiarum</name>
    <dbReference type="NCBI Taxonomy" id="2841534"/>
    <lineage>
        <taxon>Bacteria</taxon>
        <taxon>Bacillati</taxon>
        <taxon>Bacillota</taxon>
        <taxon>Tissierellia</taxon>
        <taxon>Tissierellales</taxon>
        <taxon>Tissierellaceae</taxon>
        <taxon>Tissierella</taxon>
    </lineage>
</organism>
<feature type="transmembrane region" description="Helical" evidence="1">
    <location>
        <begin position="6"/>
        <end position="35"/>
    </location>
</feature>
<feature type="transmembrane region" description="Helical" evidence="1">
    <location>
        <begin position="88"/>
        <end position="104"/>
    </location>
</feature>
<sequence>MINKNFLITLLKVILTISMISCIIILFSYIIGIFMTLRGTSILSNMVYFLKILNCIVYILIIHEMFKLSDKMKLNLFDIESSNIFKKLGYYVVILAGFDAVLKMKTPSNIQFIYIPKVGSLKETFLIYLIIGVLFLVLSKTFRDHFEVNNEDIES</sequence>
<evidence type="ECO:0000313" key="3">
    <source>
        <dbReference type="Proteomes" id="UP000749471"/>
    </source>
</evidence>
<keyword evidence="1" id="KW-1133">Transmembrane helix</keyword>
<feature type="transmembrane region" description="Helical" evidence="1">
    <location>
        <begin position="47"/>
        <end position="68"/>
    </location>
</feature>
<evidence type="ECO:0000313" key="2">
    <source>
        <dbReference type="EMBL" id="MBU5438865.1"/>
    </source>
</evidence>
<dbReference type="RefSeq" id="WP_216520299.1">
    <property type="nucleotide sequence ID" value="NZ_JAHLPM010000010.1"/>
</dbReference>
<accession>A0ABS6E8V9</accession>
<evidence type="ECO:0000256" key="1">
    <source>
        <dbReference type="SAM" id="Phobius"/>
    </source>
</evidence>
<gene>
    <name evidence="2" type="ORF">KQI42_12630</name>
</gene>